<evidence type="ECO:0000313" key="3">
    <source>
        <dbReference type="Proteomes" id="UP000276215"/>
    </source>
</evidence>
<sequence length="185" mass="20075">KGESVLASDIPPAPRTDEGSFRNTPFLGPSSFPQGRDGKCRRWLSLQDNHPPLAMLGTPSRSVLEAQGHSGQLQRAKAFDGVWKRFPLTPAEQARHDQRAKLARERKARFNSGGFGERAAQFRKQTTELKAAIVKATSPAEPAAAPSIGPLPREEFRTRVALWKMAAAKLKAELLAPGARSGGKS</sequence>
<keyword evidence="3" id="KW-1185">Reference proteome</keyword>
<reference evidence="2 3" key="1">
    <citation type="journal article" date="2018" name="Nat. Ecol. Evol.">
        <title>Pezizomycetes genomes reveal the molecular basis of ectomycorrhizal truffle lifestyle.</title>
        <authorList>
            <person name="Murat C."/>
            <person name="Payen T."/>
            <person name="Noel B."/>
            <person name="Kuo A."/>
            <person name="Morin E."/>
            <person name="Chen J."/>
            <person name="Kohler A."/>
            <person name="Krizsan K."/>
            <person name="Balestrini R."/>
            <person name="Da Silva C."/>
            <person name="Montanini B."/>
            <person name="Hainaut M."/>
            <person name="Levati E."/>
            <person name="Barry K.W."/>
            <person name="Belfiori B."/>
            <person name="Cichocki N."/>
            <person name="Clum A."/>
            <person name="Dockter R.B."/>
            <person name="Fauchery L."/>
            <person name="Guy J."/>
            <person name="Iotti M."/>
            <person name="Le Tacon F."/>
            <person name="Lindquist E.A."/>
            <person name="Lipzen A."/>
            <person name="Malagnac F."/>
            <person name="Mello A."/>
            <person name="Molinier V."/>
            <person name="Miyauchi S."/>
            <person name="Poulain J."/>
            <person name="Riccioni C."/>
            <person name="Rubini A."/>
            <person name="Sitrit Y."/>
            <person name="Splivallo R."/>
            <person name="Traeger S."/>
            <person name="Wang M."/>
            <person name="Zifcakova L."/>
            <person name="Wipf D."/>
            <person name="Zambonelli A."/>
            <person name="Paolocci F."/>
            <person name="Nowrousian M."/>
            <person name="Ottonello S."/>
            <person name="Baldrian P."/>
            <person name="Spatafora J.W."/>
            <person name="Henrissat B."/>
            <person name="Nagy L.G."/>
            <person name="Aury J.M."/>
            <person name="Wincker P."/>
            <person name="Grigoriev I.V."/>
            <person name="Bonfante P."/>
            <person name="Martin F.M."/>
        </authorList>
    </citation>
    <scope>NUCLEOTIDE SEQUENCE [LARGE SCALE GENOMIC DNA]</scope>
    <source>
        <strain evidence="2 3">120613-1</strain>
    </source>
</reference>
<dbReference type="Proteomes" id="UP000276215">
    <property type="component" value="Unassembled WGS sequence"/>
</dbReference>
<dbReference type="EMBL" id="ML120593">
    <property type="protein sequence ID" value="RPA89296.1"/>
    <property type="molecule type" value="Genomic_DNA"/>
</dbReference>
<name>A0A3N4IU39_9PEZI</name>
<dbReference type="OrthoDB" id="5486585at2759"/>
<evidence type="ECO:0000256" key="1">
    <source>
        <dbReference type="SAM" id="MobiDB-lite"/>
    </source>
</evidence>
<evidence type="ECO:0000313" key="2">
    <source>
        <dbReference type="EMBL" id="RPA89296.1"/>
    </source>
</evidence>
<feature type="region of interest" description="Disordered" evidence="1">
    <location>
        <begin position="1"/>
        <end position="38"/>
    </location>
</feature>
<organism evidence="2 3">
    <name type="scientific">Choiromyces venosus 120613-1</name>
    <dbReference type="NCBI Taxonomy" id="1336337"/>
    <lineage>
        <taxon>Eukaryota</taxon>
        <taxon>Fungi</taxon>
        <taxon>Dikarya</taxon>
        <taxon>Ascomycota</taxon>
        <taxon>Pezizomycotina</taxon>
        <taxon>Pezizomycetes</taxon>
        <taxon>Pezizales</taxon>
        <taxon>Tuberaceae</taxon>
        <taxon>Choiromyces</taxon>
    </lineage>
</organism>
<gene>
    <name evidence="2" type="ORF">L873DRAFT_1823125</name>
</gene>
<feature type="non-terminal residue" evidence="2">
    <location>
        <position position="1"/>
    </location>
</feature>
<proteinExistence type="predicted"/>
<dbReference type="AlphaFoldDB" id="A0A3N4IU39"/>
<accession>A0A3N4IU39</accession>
<protein>
    <submittedName>
        <fullName evidence="2">Uncharacterized protein</fullName>
    </submittedName>
</protein>